<evidence type="ECO:0000256" key="4">
    <source>
        <dbReference type="ARBA" id="ARBA00023136"/>
    </source>
</evidence>
<keyword evidence="3 6" id="KW-1133">Transmembrane helix</keyword>
<feature type="transmembrane region" description="Helical" evidence="6">
    <location>
        <begin position="20"/>
        <end position="38"/>
    </location>
</feature>
<dbReference type="Proteomes" id="UP001420932">
    <property type="component" value="Unassembled WGS sequence"/>
</dbReference>
<accession>A0AAP0HKD0</accession>
<dbReference type="InterPro" id="IPR020966">
    <property type="entry name" value="ALMT"/>
</dbReference>
<protein>
    <submittedName>
        <fullName evidence="7">Uncharacterized protein</fullName>
    </submittedName>
</protein>
<keyword evidence="4 6" id="KW-0472">Membrane</keyword>
<evidence type="ECO:0000256" key="2">
    <source>
        <dbReference type="ARBA" id="ARBA00022692"/>
    </source>
</evidence>
<feature type="region of interest" description="Disordered" evidence="5">
    <location>
        <begin position="148"/>
        <end position="171"/>
    </location>
</feature>
<evidence type="ECO:0000256" key="3">
    <source>
        <dbReference type="ARBA" id="ARBA00022989"/>
    </source>
</evidence>
<comment type="subcellular location">
    <subcellularLocation>
        <location evidence="1">Membrane</location>
        <topology evidence="1">Multi-pass membrane protein</topology>
    </subcellularLocation>
</comment>
<evidence type="ECO:0000256" key="1">
    <source>
        <dbReference type="ARBA" id="ARBA00004141"/>
    </source>
</evidence>
<dbReference type="Pfam" id="PF11744">
    <property type="entry name" value="ALMT"/>
    <property type="match status" value="1"/>
</dbReference>
<dbReference type="AlphaFoldDB" id="A0AAP0HKD0"/>
<evidence type="ECO:0000256" key="5">
    <source>
        <dbReference type="SAM" id="MobiDB-lite"/>
    </source>
</evidence>
<keyword evidence="8" id="KW-1185">Reference proteome</keyword>
<keyword evidence="2 6" id="KW-0812">Transmembrane</keyword>
<feature type="compositionally biased region" description="Basic and acidic residues" evidence="5">
    <location>
        <begin position="148"/>
        <end position="160"/>
    </location>
</feature>
<dbReference type="EMBL" id="JBBNAF010000012">
    <property type="protein sequence ID" value="KAK9091798.1"/>
    <property type="molecule type" value="Genomic_DNA"/>
</dbReference>
<dbReference type="GO" id="GO:0015743">
    <property type="term" value="P:malate transport"/>
    <property type="evidence" value="ECO:0007669"/>
    <property type="project" value="InterPro"/>
</dbReference>
<proteinExistence type="predicted"/>
<comment type="caution">
    <text evidence="7">The sequence shown here is derived from an EMBL/GenBank/DDBJ whole genome shotgun (WGS) entry which is preliminary data.</text>
</comment>
<gene>
    <name evidence="7" type="ORF">Syun_026709</name>
</gene>
<dbReference type="GO" id="GO:0016020">
    <property type="term" value="C:membrane"/>
    <property type="evidence" value="ECO:0007669"/>
    <property type="project" value="UniProtKB-SubCell"/>
</dbReference>
<evidence type="ECO:0000313" key="8">
    <source>
        <dbReference type="Proteomes" id="UP001420932"/>
    </source>
</evidence>
<reference evidence="7 8" key="1">
    <citation type="submission" date="2024-01" db="EMBL/GenBank/DDBJ databases">
        <title>Genome assemblies of Stephania.</title>
        <authorList>
            <person name="Yang L."/>
        </authorList>
    </citation>
    <scope>NUCLEOTIDE SEQUENCE [LARGE SCALE GENOMIC DNA]</scope>
    <source>
        <strain evidence="7">YNDBR</strain>
        <tissue evidence="7">Leaf</tissue>
    </source>
</reference>
<feature type="transmembrane region" description="Helical" evidence="6">
    <location>
        <begin position="58"/>
        <end position="76"/>
    </location>
</feature>
<evidence type="ECO:0000256" key="6">
    <source>
        <dbReference type="SAM" id="Phobius"/>
    </source>
</evidence>
<evidence type="ECO:0000313" key="7">
    <source>
        <dbReference type="EMBL" id="KAK9091798.1"/>
    </source>
</evidence>
<organism evidence="7 8">
    <name type="scientific">Stephania yunnanensis</name>
    <dbReference type="NCBI Taxonomy" id="152371"/>
    <lineage>
        <taxon>Eukaryota</taxon>
        <taxon>Viridiplantae</taxon>
        <taxon>Streptophyta</taxon>
        <taxon>Embryophyta</taxon>
        <taxon>Tracheophyta</taxon>
        <taxon>Spermatophyta</taxon>
        <taxon>Magnoliopsida</taxon>
        <taxon>Ranunculales</taxon>
        <taxon>Menispermaceae</taxon>
        <taxon>Menispermoideae</taxon>
        <taxon>Cissampelideae</taxon>
        <taxon>Stephania</taxon>
    </lineage>
</organism>
<name>A0AAP0HKD0_9MAGN</name>
<sequence length="208" mass="23953">MVALEHQYTSYTNHEFKWRGYYAVECVYGASLTFLHLFTWTRFPSQSEDPHLPHMDKMIDFLLILRVGSLAGHGGFKFRHPWTQRCTAIGTLTRQCACRIEALNNYINSPIRPNNKLGINLEDGNGLQEDFKDLIDLKDMVMHDSISERDNLPTLDRTKSDNMSSSSIPDNLIRTFSPRPAPLTLFSSQCTEITYTWTCKLSTRNLQE</sequence>